<proteinExistence type="predicted"/>
<dbReference type="OrthoDB" id="310194at2759"/>
<comment type="caution">
    <text evidence="1">The sequence shown here is derived from an EMBL/GenBank/DDBJ whole genome shotgun (WGS) entry which is preliminary data.</text>
</comment>
<dbReference type="Proteomes" id="UP000692954">
    <property type="component" value="Unassembled WGS sequence"/>
</dbReference>
<dbReference type="GO" id="GO:0016226">
    <property type="term" value="P:iron-sulfur cluster assembly"/>
    <property type="evidence" value="ECO:0007669"/>
    <property type="project" value="TreeGrafter"/>
</dbReference>
<organism evidence="1 2">
    <name type="scientific">Paramecium sonneborni</name>
    <dbReference type="NCBI Taxonomy" id="65129"/>
    <lineage>
        <taxon>Eukaryota</taxon>
        <taxon>Sar</taxon>
        <taxon>Alveolata</taxon>
        <taxon>Ciliophora</taxon>
        <taxon>Intramacronucleata</taxon>
        <taxon>Oligohymenophorea</taxon>
        <taxon>Peniculida</taxon>
        <taxon>Parameciidae</taxon>
        <taxon>Paramecium</taxon>
    </lineage>
</organism>
<protein>
    <recommendedName>
        <fullName evidence="3">WD40-repeat-containing domain</fullName>
    </recommendedName>
</protein>
<gene>
    <name evidence="1" type="ORF">PSON_ATCC_30995.1.T1650035</name>
</gene>
<dbReference type="EMBL" id="CAJJDN010000165">
    <property type="protein sequence ID" value="CAD8126142.1"/>
    <property type="molecule type" value="Genomic_DNA"/>
</dbReference>
<accession>A0A8S1RFQ3</accession>
<dbReference type="PANTHER" id="PTHR19920:SF0">
    <property type="entry name" value="CYTOSOLIC IRON-SULFUR PROTEIN ASSEMBLY PROTEIN CIAO1-RELATED"/>
    <property type="match status" value="1"/>
</dbReference>
<keyword evidence="2" id="KW-1185">Reference proteome</keyword>
<dbReference type="AlphaFoldDB" id="A0A8S1RFQ3"/>
<evidence type="ECO:0008006" key="3">
    <source>
        <dbReference type="Google" id="ProtNLM"/>
    </source>
</evidence>
<name>A0A8S1RFQ3_9CILI</name>
<dbReference type="GO" id="GO:0097361">
    <property type="term" value="C:cytosolic [4Fe-4S] assembly targeting complex"/>
    <property type="evidence" value="ECO:0007669"/>
    <property type="project" value="TreeGrafter"/>
</dbReference>
<evidence type="ECO:0000313" key="1">
    <source>
        <dbReference type="EMBL" id="CAD8126142.1"/>
    </source>
</evidence>
<evidence type="ECO:0000313" key="2">
    <source>
        <dbReference type="Proteomes" id="UP000692954"/>
    </source>
</evidence>
<reference evidence="1" key="1">
    <citation type="submission" date="2021-01" db="EMBL/GenBank/DDBJ databases">
        <authorList>
            <consortium name="Genoscope - CEA"/>
            <person name="William W."/>
        </authorList>
    </citation>
    <scope>NUCLEOTIDE SEQUENCE</scope>
</reference>
<dbReference type="PANTHER" id="PTHR19920">
    <property type="entry name" value="WD40 PROTEIN CIAO1"/>
    <property type="match status" value="1"/>
</dbReference>
<sequence length="298" mass="35221">MKFNKKNSFFFAGCERNIKLFQFRNGYMQFICEVKHSNLEVKYLNCTNYQNQLISGCDLMIKIKPLFGVNNHKILMKIIPNSNQFSCFAISDKNNLLVAGLQEHIYFWEVNCEWYFKQDLQVNDEQDWIYNLSFNESETKLISCTGGGKITVIELESNQEKLWKIIQIIYLDNFAVQATFFGENSFVIHLYLLKIMLIYELNQVDGQFIKSNQFLMESEGVQSQTFNSSYIKQRQLFIKQDKFQLILYLVNKNQELQIYKKLLFDTTQIWGTISDDGLWLIVWENASQQLKIISLFAF</sequence>